<dbReference type="InterPro" id="IPR036812">
    <property type="entry name" value="NAD(P)_OxRdtase_dom_sf"/>
</dbReference>
<comment type="caution">
    <text evidence="3">The sequence shown here is derived from an EMBL/GenBank/DDBJ whole genome shotgun (WGS) entry which is preliminary data.</text>
</comment>
<dbReference type="PRINTS" id="PR00069">
    <property type="entry name" value="ALDKETRDTASE"/>
</dbReference>
<evidence type="ECO:0000259" key="2">
    <source>
        <dbReference type="Pfam" id="PF00248"/>
    </source>
</evidence>
<dbReference type="Gene3D" id="3.20.20.100">
    <property type="entry name" value="NADP-dependent oxidoreductase domain"/>
    <property type="match status" value="1"/>
</dbReference>
<keyword evidence="4" id="KW-1185">Reference proteome</keyword>
<dbReference type="PROSITE" id="PS00062">
    <property type="entry name" value="ALDOKETO_REDUCTASE_2"/>
    <property type="match status" value="1"/>
</dbReference>
<dbReference type="Pfam" id="PF00248">
    <property type="entry name" value="Aldo_ket_red"/>
    <property type="match status" value="1"/>
</dbReference>
<sequence length="338" mass="37472">MTNITKVKLDKGTIPTKDTKLVLANGALSVPPLSVGTWQWGDTRVWGWVLEDEKGAKDAFDKAFELGIPFYNTAEVYGDGESEREICRFKQSYTKEQQDQVIVATTYYTHRDRTGFPQVLLSNLRDSLARLGTFNVDLYQIHSPVHIDSIEVVADALADAYDAGLIKTVGVSNYGLEEVKRMHAALERRSISLASNQVSYSLIRNIPEKSGLIQLCHDLGVAILAYSPIGMGLLTGKYNASGPFPERRDKLFSSLETEQLRRLLQVVKTTSEKYNVPQSAIALNWCIVKGTIPLGGARTGIQMEQNVLALGFRLADEDVDALDQFAFLGANSKEWQHG</sequence>
<protein>
    <recommendedName>
        <fullName evidence="2">NADP-dependent oxidoreductase domain-containing protein</fullName>
    </recommendedName>
</protein>
<evidence type="ECO:0000313" key="4">
    <source>
        <dbReference type="Proteomes" id="UP001473302"/>
    </source>
</evidence>
<organism evidence="3 4">
    <name type="scientific">Mucor flavus</name>
    <dbReference type="NCBI Taxonomy" id="439312"/>
    <lineage>
        <taxon>Eukaryota</taxon>
        <taxon>Fungi</taxon>
        <taxon>Fungi incertae sedis</taxon>
        <taxon>Mucoromycota</taxon>
        <taxon>Mucoromycotina</taxon>
        <taxon>Mucoromycetes</taxon>
        <taxon>Mucorales</taxon>
        <taxon>Mucorineae</taxon>
        <taxon>Mucoraceae</taxon>
        <taxon>Mucor</taxon>
    </lineage>
</organism>
<gene>
    <name evidence="3" type="ORF">MFLAVUS_001563</name>
</gene>
<evidence type="ECO:0000256" key="1">
    <source>
        <dbReference type="ARBA" id="ARBA00023002"/>
    </source>
</evidence>
<dbReference type="EMBL" id="BAABUK010000003">
    <property type="protein sequence ID" value="GAA5808178.1"/>
    <property type="molecule type" value="Genomic_DNA"/>
</dbReference>
<dbReference type="Proteomes" id="UP001473302">
    <property type="component" value="Unassembled WGS sequence"/>
</dbReference>
<dbReference type="InterPro" id="IPR018170">
    <property type="entry name" value="Aldo/ket_reductase_CS"/>
</dbReference>
<keyword evidence="1" id="KW-0560">Oxidoreductase</keyword>
<evidence type="ECO:0000313" key="3">
    <source>
        <dbReference type="EMBL" id="GAA5808178.1"/>
    </source>
</evidence>
<dbReference type="PANTHER" id="PTHR43364">
    <property type="entry name" value="NADH-SPECIFIC METHYLGLYOXAL REDUCTASE-RELATED"/>
    <property type="match status" value="1"/>
</dbReference>
<dbReference type="SUPFAM" id="SSF51430">
    <property type="entry name" value="NAD(P)-linked oxidoreductase"/>
    <property type="match status" value="1"/>
</dbReference>
<dbReference type="InterPro" id="IPR020471">
    <property type="entry name" value="AKR"/>
</dbReference>
<proteinExistence type="predicted"/>
<dbReference type="CDD" id="cd19093">
    <property type="entry name" value="AKR_AtPLR-like"/>
    <property type="match status" value="1"/>
</dbReference>
<accession>A0ABP9YMT9</accession>
<dbReference type="InterPro" id="IPR050523">
    <property type="entry name" value="AKR_Detox_Biosynth"/>
</dbReference>
<reference evidence="3 4" key="1">
    <citation type="submission" date="2024-04" db="EMBL/GenBank/DDBJ databases">
        <title>genome sequences of Mucor flavus KT1a and Helicostylum pulchrum KT1b strains isolated from the surface of a dry-aged beef.</title>
        <authorList>
            <person name="Toyotome T."/>
            <person name="Hosono M."/>
            <person name="Torimaru M."/>
            <person name="Fukuda K."/>
            <person name="Mikami N."/>
        </authorList>
    </citation>
    <scope>NUCLEOTIDE SEQUENCE [LARGE SCALE GENOMIC DNA]</scope>
    <source>
        <strain evidence="3 4">KT1a</strain>
    </source>
</reference>
<name>A0ABP9YMT9_9FUNG</name>
<dbReference type="InterPro" id="IPR023210">
    <property type="entry name" value="NADP_OxRdtase_dom"/>
</dbReference>
<dbReference type="PANTHER" id="PTHR43364:SF4">
    <property type="entry name" value="NAD(P)-LINKED OXIDOREDUCTASE SUPERFAMILY PROTEIN"/>
    <property type="match status" value="1"/>
</dbReference>
<feature type="domain" description="NADP-dependent oxidoreductase" evidence="2">
    <location>
        <begin position="33"/>
        <end position="325"/>
    </location>
</feature>